<proteinExistence type="predicted"/>
<comment type="caution">
    <text evidence="1">The sequence shown here is derived from an EMBL/GenBank/DDBJ whole genome shotgun (WGS) entry which is preliminary data.</text>
</comment>
<dbReference type="Proteomes" id="UP001501319">
    <property type="component" value="Unassembled WGS sequence"/>
</dbReference>
<evidence type="ECO:0008006" key="3">
    <source>
        <dbReference type="Google" id="ProtNLM"/>
    </source>
</evidence>
<dbReference type="Gene3D" id="3.40.50.1010">
    <property type="entry name" value="5'-nuclease"/>
    <property type="match status" value="1"/>
</dbReference>
<accession>A0ABN2F6T3</accession>
<protein>
    <recommendedName>
        <fullName evidence="3">NYN domain-containing protein</fullName>
    </recommendedName>
</protein>
<sequence length="224" mass="25528">MQDLRAVVVIDYQNVHLTGHQRFQATKYGPKHDALVDPLFFAQQLLQVRNARQRLDHPCAVLKSVDAFRGEPSPDHEPRAYARNQAQKAHWERDKRVRVTLRPLKYRYQYDSGGRPVRDPVTGIKIPVGPPSEKGVDVLCALALVRHALRDDADLVILASLDSDLVPAVDEVLSLGTAKVETFSWYVAGENTYELRPSDRSQRIWNTRLTEANFLNCIDRNKYS</sequence>
<keyword evidence="2" id="KW-1185">Reference proteome</keyword>
<reference evidence="1 2" key="1">
    <citation type="journal article" date="2019" name="Int. J. Syst. Evol. Microbiol.">
        <title>The Global Catalogue of Microorganisms (GCM) 10K type strain sequencing project: providing services to taxonomists for standard genome sequencing and annotation.</title>
        <authorList>
            <consortium name="The Broad Institute Genomics Platform"/>
            <consortium name="The Broad Institute Genome Sequencing Center for Infectious Disease"/>
            <person name="Wu L."/>
            <person name="Ma J."/>
        </authorList>
    </citation>
    <scope>NUCLEOTIDE SEQUENCE [LARGE SCALE GENOMIC DNA]</scope>
    <source>
        <strain evidence="1 2">JCM 14306</strain>
    </source>
</reference>
<evidence type="ECO:0000313" key="2">
    <source>
        <dbReference type="Proteomes" id="UP001501319"/>
    </source>
</evidence>
<name>A0ABN2F6T3_9ACTN</name>
<gene>
    <name evidence="1" type="ORF">GCM10009744_18250</name>
</gene>
<organism evidence="1 2">
    <name type="scientific">Kribbella alba</name>
    <dbReference type="NCBI Taxonomy" id="190197"/>
    <lineage>
        <taxon>Bacteria</taxon>
        <taxon>Bacillati</taxon>
        <taxon>Actinomycetota</taxon>
        <taxon>Actinomycetes</taxon>
        <taxon>Propionibacteriales</taxon>
        <taxon>Kribbellaceae</taxon>
        <taxon>Kribbella</taxon>
    </lineage>
</organism>
<dbReference type="EMBL" id="BAAANE010000004">
    <property type="protein sequence ID" value="GAA1630520.1"/>
    <property type="molecule type" value="Genomic_DNA"/>
</dbReference>
<dbReference type="RefSeq" id="WP_344110522.1">
    <property type="nucleotide sequence ID" value="NZ_BAAANE010000004.1"/>
</dbReference>
<evidence type="ECO:0000313" key="1">
    <source>
        <dbReference type="EMBL" id="GAA1630520.1"/>
    </source>
</evidence>